<evidence type="ECO:0000313" key="3">
    <source>
        <dbReference type="Proteomes" id="UP001302429"/>
    </source>
</evidence>
<dbReference type="AlphaFoldDB" id="A0AA97I1T4"/>
<dbReference type="Proteomes" id="UP001302429">
    <property type="component" value="Chromosome"/>
</dbReference>
<sequence length="134" mass="15202">MALFATAMRYFILLCALFMLGWGLLGLLEYAGIVLLDLKNPDFLPATQLVHFIIIFASGAVYLIGYLTRWSGTPVAMAVIFGMLAMMCTIQTFDMMTNDGRYSAYGREIVMYIVLTIFLFRSQEMQDHFRIARG</sequence>
<gene>
    <name evidence="2" type="ORF">RB602_14810</name>
</gene>
<dbReference type="KEGG" id="acoa:RB602_14810"/>
<dbReference type="EMBL" id="CP136594">
    <property type="protein sequence ID" value="WOE75080.1"/>
    <property type="molecule type" value="Genomic_DNA"/>
</dbReference>
<evidence type="ECO:0000256" key="1">
    <source>
        <dbReference type="SAM" id="Phobius"/>
    </source>
</evidence>
<accession>A0AA97I1T4</accession>
<keyword evidence="1" id="KW-0472">Membrane</keyword>
<keyword evidence="3" id="KW-1185">Reference proteome</keyword>
<feature type="transmembrane region" description="Helical" evidence="1">
    <location>
        <begin position="102"/>
        <end position="120"/>
    </location>
</feature>
<evidence type="ECO:0000313" key="2">
    <source>
        <dbReference type="EMBL" id="WOE75080.1"/>
    </source>
</evidence>
<keyword evidence="1" id="KW-1133">Transmembrane helix</keyword>
<feature type="transmembrane region" description="Helical" evidence="1">
    <location>
        <begin position="12"/>
        <end position="36"/>
    </location>
</feature>
<keyword evidence="1" id="KW-0812">Transmembrane</keyword>
<name>A0AA97I1T4_9SPHN</name>
<feature type="transmembrane region" description="Helical" evidence="1">
    <location>
        <begin position="75"/>
        <end position="96"/>
    </location>
</feature>
<organism evidence="2 3">
    <name type="scientific">Alterisphingorhabdus coralli</name>
    <dbReference type="NCBI Taxonomy" id="3071408"/>
    <lineage>
        <taxon>Bacteria</taxon>
        <taxon>Pseudomonadati</taxon>
        <taxon>Pseudomonadota</taxon>
        <taxon>Alphaproteobacteria</taxon>
        <taxon>Sphingomonadales</taxon>
        <taxon>Sphingomonadaceae</taxon>
        <taxon>Alterisphingorhabdus (ex Yan et al. 2024)</taxon>
    </lineage>
</organism>
<feature type="transmembrane region" description="Helical" evidence="1">
    <location>
        <begin position="48"/>
        <end position="68"/>
    </location>
</feature>
<reference evidence="2 3" key="1">
    <citation type="submission" date="2023-10" db="EMBL/GenBank/DDBJ databases">
        <title>Complete genome sequence of a Sphingomonadaceae bacterium.</title>
        <authorList>
            <person name="Yan C."/>
        </authorList>
    </citation>
    <scope>NUCLEOTIDE SEQUENCE [LARGE SCALE GENOMIC DNA]</scope>
    <source>
        <strain evidence="2 3">SCSIO 66989</strain>
    </source>
</reference>
<protein>
    <submittedName>
        <fullName evidence="2">Uncharacterized protein</fullName>
    </submittedName>
</protein>
<proteinExistence type="predicted"/>
<dbReference type="RefSeq" id="WP_317081662.1">
    <property type="nucleotide sequence ID" value="NZ_CP136594.1"/>
</dbReference>